<organism evidence="3 4">
    <name type="scientific">Candidatus Dormiibacter inghamiae</name>
    <dbReference type="NCBI Taxonomy" id="3127013"/>
    <lineage>
        <taxon>Bacteria</taxon>
        <taxon>Bacillati</taxon>
        <taxon>Candidatus Dormiibacterota</taxon>
        <taxon>Candidatus Dormibacteria</taxon>
        <taxon>Candidatus Dormibacterales</taxon>
        <taxon>Candidatus Dormibacteraceae</taxon>
        <taxon>Candidatus Dormiibacter</taxon>
    </lineage>
</organism>
<dbReference type="EMBL" id="JAEKNQ010000064">
    <property type="protein sequence ID" value="MBJ7604663.1"/>
    <property type="molecule type" value="Genomic_DNA"/>
</dbReference>
<dbReference type="Pfam" id="PF13529">
    <property type="entry name" value="Peptidase_C39_2"/>
    <property type="match status" value="1"/>
</dbReference>
<feature type="domain" description="Peptidase C39-like" evidence="2">
    <location>
        <begin position="91"/>
        <end position="230"/>
    </location>
</feature>
<feature type="compositionally biased region" description="Low complexity" evidence="1">
    <location>
        <begin position="42"/>
        <end position="64"/>
    </location>
</feature>
<dbReference type="SUPFAM" id="SSF54001">
    <property type="entry name" value="Cysteine proteinases"/>
    <property type="match status" value="1"/>
</dbReference>
<comment type="caution">
    <text evidence="3">The sequence shown here is derived from an EMBL/GenBank/DDBJ whole genome shotgun (WGS) entry which is preliminary data.</text>
</comment>
<evidence type="ECO:0000313" key="4">
    <source>
        <dbReference type="Proteomes" id="UP000620075"/>
    </source>
</evidence>
<reference evidence="3 4" key="1">
    <citation type="submission" date="2020-10" db="EMBL/GenBank/DDBJ databases">
        <title>Ca. Dormibacterota MAGs.</title>
        <authorList>
            <person name="Montgomery K."/>
        </authorList>
    </citation>
    <scope>NUCLEOTIDE SEQUENCE [LARGE SCALE GENOMIC DNA]</scope>
    <source>
        <strain evidence="3">SC8811_S16_3</strain>
    </source>
</reference>
<gene>
    <name evidence="3" type="ORF">JF888_16030</name>
</gene>
<dbReference type="InterPro" id="IPR038765">
    <property type="entry name" value="Papain-like_cys_pep_sf"/>
</dbReference>
<evidence type="ECO:0000313" key="3">
    <source>
        <dbReference type="EMBL" id="MBJ7604663.1"/>
    </source>
</evidence>
<evidence type="ECO:0000259" key="2">
    <source>
        <dbReference type="Pfam" id="PF13529"/>
    </source>
</evidence>
<feature type="region of interest" description="Disordered" evidence="1">
    <location>
        <begin position="34"/>
        <end position="72"/>
    </location>
</feature>
<protein>
    <submittedName>
        <fullName evidence="3">C39 family peptidase</fullName>
    </submittedName>
</protein>
<name>A0A934KL07_9BACT</name>
<sequence length="272" mass="29243">MPVPRWAILALASLVCWAGAAGVGYHQYQRLQADKTPPPPQTQAVVKAPATAAPTPTATEAPSAAPTPVPTPTPLPVSLQIQGVPFTIQAPFQKWDAAHEEYCEAATVLMVGQYYDGDHRSLIPPAEADSTMVKLVAWERSNYRSLDLRLDQVAQVGAQFYKVQGSVVPVDLDVLKEHLAAGRPVIIPVMTWGGPGGTKIYPTYGGKSVYHVIVVIGYDSAKDLLYTNDPGLKEGQGLAYKWEVLSSAIDAQTASPATTVRQGRVMLVFQPK</sequence>
<dbReference type="InterPro" id="IPR039564">
    <property type="entry name" value="Peptidase_C39-like"/>
</dbReference>
<accession>A0A934KL07</accession>
<dbReference type="Gene3D" id="3.90.70.10">
    <property type="entry name" value="Cysteine proteinases"/>
    <property type="match status" value="1"/>
</dbReference>
<evidence type="ECO:0000256" key="1">
    <source>
        <dbReference type="SAM" id="MobiDB-lite"/>
    </source>
</evidence>
<dbReference type="Proteomes" id="UP000620075">
    <property type="component" value="Unassembled WGS sequence"/>
</dbReference>
<proteinExistence type="predicted"/>
<dbReference type="AlphaFoldDB" id="A0A934KL07"/>
<dbReference type="RefSeq" id="WP_338182642.1">
    <property type="nucleotide sequence ID" value="NZ_JAEKNQ010000064.1"/>
</dbReference>